<dbReference type="SMART" id="SM00674">
    <property type="entry name" value="CENPB"/>
    <property type="match status" value="1"/>
</dbReference>
<evidence type="ECO:0000256" key="1">
    <source>
        <dbReference type="ARBA" id="ARBA00023125"/>
    </source>
</evidence>
<dbReference type="Pfam" id="PF03221">
    <property type="entry name" value="HTH_Tnp_Tc5"/>
    <property type="match status" value="1"/>
</dbReference>
<reference evidence="3" key="3">
    <citation type="submission" date="2015-02" db="UniProtKB">
        <authorList>
            <consortium name="EnsemblProtists"/>
        </authorList>
    </citation>
    <scope>IDENTIFICATION</scope>
    <source>
        <strain evidence="3">DAOM BR144</strain>
    </source>
</reference>
<feature type="domain" description="HTH CENPB-type" evidence="2">
    <location>
        <begin position="40"/>
        <end position="122"/>
    </location>
</feature>
<protein>
    <recommendedName>
        <fullName evidence="2">HTH CENPB-type domain-containing protein</fullName>
    </recommendedName>
</protein>
<dbReference type="EMBL" id="ADOS01000867">
    <property type="status" value="NOT_ANNOTATED_CDS"/>
    <property type="molecule type" value="Genomic_DNA"/>
</dbReference>
<dbReference type="InParanoid" id="K3XD25"/>
<evidence type="ECO:0000259" key="2">
    <source>
        <dbReference type="PROSITE" id="PS51253"/>
    </source>
</evidence>
<accession>K3XD25</accession>
<name>K3XD25_GLOUD</name>
<dbReference type="InterPro" id="IPR009057">
    <property type="entry name" value="Homeodomain-like_sf"/>
</dbReference>
<keyword evidence="1" id="KW-0238">DNA-binding</keyword>
<dbReference type="eggNOG" id="ENOG502RUXA">
    <property type="taxonomic scope" value="Eukaryota"/>
</dbReference>
<reference evidence="4" key="2">
    <citation type="submission" date="2010-04" db="EMBL/GenBank/DDBJ databases">
        <authorList>
            <person name="Buell R."/>
            <person name="Hamilton J."/>
            <person name="Hostetler J."/>
        </authorList>
    </citation>
    <scope>NUCLEOTIDE SEQUENCE [LARGE SCALE GENOMIC DNA]</scope>
    <source>
        <strain evidence="4">DAOM:BR144</strain>
    </source>
</reference>
<dbReference type="Gene3D" id="1.10.10.60">
    <property type="entry name" value="Homeodomain-like"/>
    <property type="match status" value="1"/>
</dbReference>
<dbReference type="InterPro" id="IPR006600">
    <property type="entry name" value="HTH_CenpB_DNA-bd_dom"/>
</dbReference>
<reference evidence="4" key="1">
    <citation type="journal article" date="2010" name="Genome Biol.">
        <title>Genome sequence of the necrotrophic plant pathogen Pythium ultimum reveals original pathogenicity mechanisms and effector repertoire.</title>
        <authorList>
            <person name="Levesque C.A."/>
            <person name="Brouwer H."/>
            <person name="Cano L."/>
            <person name="Hamilton J.P."/>
            <person name="Holt C."/>
            <person name="Huitema E."/>
            <person name="Raffaele S."/>
            <person name="Robideau G.P."/>
            <person name="Thines M."/>
            <person name="Win J."/>
            <person name="Zerillo M.M."/>
            <person name="Beakes G.W."/>
            <person name="Boore J.L."/>
            <person name="Busam D."/>
            <person name="Dumas B."/>
            <person name="Ferriera S."/>
            <person name="Fuerstenberg S.I."/>
            <person name="Gachon C.M."/>
            <person name="Gaulin E."/>
            <person name="Govers F."/>
            <person name="Grenville-Briggs L."/>
            <person name="Horner N."/>
            <person name="Hostetler J."/>
            <person name="Jiang R.H."/>
            <person name="Johnson J."/>
            <person name="Krajaejun T."/>
            <person name="Lin H."/>
            <person name="Meijer H.J."/>
            <person name="Moore B."/>
            <person name="Morris P."/>
            <person name="Phuntmart V."/>
            <person name="Puiu D."/>
            <person name="Shetty J."/>
            <person name="Stajich J.E."/>
            <person name="Tripathy S."/>
            <person name="Wawra S."/>
            <person name="van West P."/>
            <person name="Whitty B.R."/>
            <person name="Coutinho P.M."/>
            <person name="Henrissat B."/>
            <person name="Martin F."/>
            <person name="Thomas P.D."/>
            <person name="Tyler B.M."/>
            <person name="De Vries R.P."/>
            <person name="Kamoun S."/>
            <person name="Yandell M."/>
            <person name="Tisserat N."/>
            <person name="Buell C.R."/>
        </authorList>
    </citation>
    <scope>NUCLEOTIDE SEQUENCE</scope>
    <source>
        <strain evidence="4">DAOM:BR144</strain>
    </source>
</reference>
<evidence type="ECO:0000313" key="3">
    <source>
        <dbReference type="EnsemblProtists" id="PYU1_T015124"/>
    </source>
</evidence>
<dbReference type="AlphaFoldDB" id="K3XD25"/>
<dbReference type="EnsemblProtists" id="PYU1_T015124">
    <property type="protein sequence ID" value="PYU1_T015124"/>
    <property type="gene ID" value="PYU1_G015093"/>
</dbReference>
<proteinExistence type="predicted"/>
<dbReference type="SUPFAM" id="SSF46689">
    <property type="entry name" value="Homeodomain-like"/>
    <property type="match status" value="1"/>
</dbReference>
<organism evidence="3 4">
    <name type="scientific">Globisporangium ultimum (strain ATCC 200006 / CBS 805.95 / DAOM BR144)</name>
    <name type="common">Pythium ultimum</name>
    <dbReference type="NCBI Taxonomy" id="431595"/>
    <lineage>
        <taxon>Eukaryota</taxon>
        <taxon>Sar</taxon>
        <taxon>Stramenopiles</taxon>
        <taxon>Oomycota</taxon>
        <taxon>Peronosporomycetes</taxon>
        <taxon>Pythiales</taxon>
        <taxon>Pythiaceae</taxon>
        <taxon>Globisporangium</taxon>
    </lineage>
</organism>
<keyword evidence="4" id="KW-1185">Reference proteome</keyword>
<dbReference type="PROSITE" id="PS51253">
    <property type="entry name" value="HTH_CENPB"/>
    <property type="match status" value="1"/>
</dbReference>
<evidence type="ECO:0000313" key="4">
    <source>
        <dbReference type="Proteomes" id="UP000019132"/>
    </source>
</evidence>
<sequence length="138" mass="15517">MTHHELGEWAVTAFRLSHAPSRTTIHRVLIAKDDDKANPEQKRCQPVFSLALEVTLLQWIRDCERRNIPVVTGKTIRGKAEKIREELLRDTAPSAATILLSLTFSAGWLCKFQKHHKLTSKRVYGEAASTKAASVEEG</sequence>
<dbReference type="Proteomes" id="UP000019132">
    <property type="component" value="Unassembled WGS sequence"/>
</dbReference>
<dbReference type="VEuPathDB" id="FungiDB:PYU1_G015093"/>
<dbReference type="GO" id="GO:0003677">
    <property type="term" value="F:DNA binding"/>
    <property type="evidence" value="ECO:0007669"/>
    <property type="project" value="UniProtKB-KW"/>
</dbReference>
<dbReference type="HOGENOM" id="CLU_167196_0_0_1"/>